<dbReference type="EMBL" id="VIGB01000003">
    <property type="protein sequence ID" value="TQF04395.1"/>
    <property type="molecule type" value="Genomic_DNA"/>
</dbReference>
<sequence length="257" mass="29220">MGIEDEEAWENDQVLGQTVALFDQRGDQEAFQLLLDVTALDFERAPGSDWTNPIVSAVLSVESHVVPLFTEELFGRISETLMDVARRRGHHHTSRVEIREALPEVGPDWRTYYADRVGARPSNQARRERTASTVPTEDGLALASQQERIVYLALKDIQAATPEDKTIAIAPLPGVRLRAGHTWSPDITVFGNGRVVIFEVDGPHHRDARRYADDRNRDLQWQRCGVPVVRLPVEDLADRDQLAKRLKEELIRHLWPR</sequence>
<organism evidence="1 2">
    <name type="scientific">Kitasatospora acidiphila</name>
    <dbReference type="NCBI Taxonomy" id="2567942"/>
    <lineage>
        <taxon>Bacteria</taxon>
        <taxon>Bacillati</taxon>
        <taxon>Actinomycetota</taxon>
        <taxon>Actinomycetes</taxon>
        <taxon>Kitasatosporales</taxon>
        <taxon>Streptomycetaceae</taxon>
        <taxon>Kitasatospora</taxon>
    </lineage>
</organism>
<keyword evidence="2" id="KW-1185">Reference proteome</keyword>
<evidence type="ECO:0000313" key="1">
    <source>
        <dbReference type="EMBL" id="TQF04395.1"/>
    </source>
</evidence>
<gene>
    <name evidence="1" type="ORF">E6W39_21940</name>
</gene>
<proteinExistence type="predicted"/>
<comment type="caution">
    <text evidence="1">The sequence shown here is derived from an EMBL/GenBank/DDBJ whole genome shotgun (WGS) entry which is preliminary data.</text>
</comment>
<evidence type="ECO:0008006" key="3">
    <source>
        <dbReference type="Google" id="ProtNLM"/>
    </source>
</evidence>
<name>A0A540W5T7_9ACTN</name>
<reference evidence="1 2" key="1">
    <citation type="submission" date="2019-06" db="EMBL/GenBank/DDBJ databases">
        <title>Description of Kitasatospora acidophila sp. nov. isolated from pine grove soil, and reclassification of Streptomyces novaecaesareae to Kitasatospora novaeceasareae comb. nov.</title>
        <authorList>
            <person name="Kim M.J."/>
        </authorList>
    </citation>
    <scope>NUCLEOTIDE SEQUENCE [LARGE SCALE GENOMIC DNA]</scope>
    <source>
        <strain evidence="1 2">MMS16-CNU292</strain>
    </source>
</reference>
<evidence type="ECO:0000313" key="2">
    <source>
        <dbReference type="Proteomes" id="UP000319103"/>
    </source>
</evidence>
<dbReference type="OrthoDB" id="4327774at2"/>
<dbReference type="AlphaFoldDB" id="A0A540W5T7"/>
<dbReference type="RefSeq" id="WP_141634969.1">
    <property type="nucleotide sequence ID" value="NZ_VIGB01000003.1"/>
</dbReference>
<protein>
    <recommendedName>
        <fullName evidence="3">DUF559 domain-containing protein</fullName>
    </recommendedName>
</protein>
<dbReference type="Proteomes" id="UP000319103">
    <property type="component" value="Unassembled WGS sequence"/>
</dbReference>
<accession>A0A540W5T7</accession>